<name>A0A076FFV5_9VIRU</name>
<proteinExistence type="predicted"/>
<accession>A0A076FFV5</accession>
<keyword evidence="2" id="KW-1185">Reference proteome</keyword>
<dbReference type="KEGG" id="vg:20041630"/>
<dbReference type="Proteomes" id="UP000028667">
    <property type="component" value="Segment"/>
</dbReference>
<evidence type="ECO:0000313" key="1">
    <source>
        <dbReference type="EMBL" id="AII17164.1"/>
    </source>
</evidence>
<evidence type="ECO:0000313" key="2">
    <source>
        <dbReference type="Proteomes" id="UP000028667"/>
    </source>
</evidence>
<sequence>MHAFRPTKRVRFNFPSPTRWETPCGTDRKNIDEKIDADTVEILLDLQNNTEFSEEEKEEKSSKSPEKICHHCKTYSPIRMIYCKKCNKKFKKKH</sequence>
<reference evidence="1 2" key="1">
    <citation type="journal article" date="2014" name="Virology">
        <title>Genome of brown tide virus (AaV), the little giant of the Megaviridae, elucidates NCLDV genome expansion and host-virus coevolution.</title>
        <authorList>
            <person name="Moniruzzaman M."/>
            <person name="LeCleir G.R."/>
            <person name="Brown C.M."/>
            <person name="Gobler C.J."/>
            <person name="Bidle K.D."/>
            <person name="Wilson W.H."/>
            <person name="Wilhelm S.W."/>
        </authorList>
    </citation>
    <scope>NUCLEOTIDE SEQUENCE [LARGE SCALE GENOMIC DNA]</scope>
    <source>
        <strain evidence="1">BtV-01</strain>
    </source>
</reference>
<dbReference type="GeneID" id="20041630"/>
<organism evidence="1 2">
    <name type="scientific">Aureococcus anophagefferens virus</name>
    <dbReference type="NCBI Taxonomy" id="1474867"/>
    <lineage>
        <taxon>Viruses</taxon>
        <taxon>Varidnaviria</taxon>
        <taxon>Bamfordvirae</taxon>
        <taxon>Nucleocytoviricota</taxon>
        <taxon>Megaviricetes</taxon>
        <taxon>Imitervirales</taxon>
        <taxon>Schizomimiviridae</taxon>
        <taxon>Kratosvirus</taxon>
        <taxon>Kratosvirus quantuckense</taxon>
    </lineage>
</organism>
<gene>
    <name evidence="1" type="ORF">AaV_376</name>
</gene>
<dbReference type="EMBL" id="KJ645900">
    <property type="protein sequence ID" value="AII17164.1"/>
    <property type="molecule type" value="Genomic_DNA"/>
</dbReference>
<protein>
    <submittedName>
        <fullName evidence="1">Putative zf-DHHC domain containing protein</fullName>
    </submittedName>
</protein>
<dbReference type="RefSeq" id="YP_009052444.1">
    <property type="nucleotide sequence ID" value="NC_024697.1"/>
</dbReference>